<feature type="compositionally biased region" description="Basic residues" evidence="1">
    <location>
        <begin position="530"/>
        <end position="544"/>
    </location>
</feature>
<keyword evidence="3" id="KW-1185">Reference proteome</keyword>
<accession>A0A9P7KAG1</accession>
<dbReference type="Proteomes" id="UP000775547">
    <property type="component" value="Unassembled WGS sequence"/>
</dbReference>
<feature type="compositionally biased region" description="Gly residues" evidence="1">
    <location>
        <begin position="564"/>
        <end position="576"/>
    </location>
</feature>
<evidence type="ECO:0000313" key="3">
    <source>
        <dbReference type="Proteomes" id="UP000775547"/>
    </source>
</evidence>
<feature type="compositionally biased region" description="Low complexity" evidence="1">
    <location>
        <begin position="213"/>
        <end position="227"/>
    </location>
</feature>
<proteinExistence type="predicted"/>
<dbReference type="EMBL" id="JABCKV010000065">
    <property type="protein sequence ID" value="KAG5644576.1"/>
    <property type="molecule type" value="Genomic_DNA"/>
</dbReference>
<dbReference type="Pfam" id="PF15496">
    <property type="entry name" value="DUF4646"/>
    <property type="match status" value="1"/>
</dbReference>
<feature type="compositionally biased region" description="Gly residues" evidence="1">
    <location>
        <begin position="119"/>
        <end position="128"/>
    </location>
</feature>
<gene>
    <name evidence="2" type="ORF">DXG03_008150</name>
</gene>
<feature type="compositionally biased region" description="Basic and acidic residues" evidence="1">
    <location>
        <begin position="184"/>
        <end position="203"/>
    </location>
</feature>
<feature type="region of interest" description="Disordered" evidence="1">
    <location>
        <begin position="563"/>
        <end position="621"/>
    </location>
</feature>
<sequence>MVCCSYQIPTGIVNGIQWVRGEATHSVPVGAQPASVEFAASWNRRTLGRDDEKASNDWGRDEQRRMEDTEKEVRRLREQGQGRIDHDAELRQARERDAQARERRKSFNAGTPAPPPAASGGGGYAYPSTGSGGGTSGYPGPGYPPSPYSGYGDSAASPSGGYAASGGSNYSHERKYSSGAGYSDLDRQLGDLDLRDRDGRPRNEVGGGSRSRAASPNPYGAAAATGAAYGGGRPYSAAGYQRSASPNVRSTEAPFVPPGGGGYPPSNYSTTRGTGAISRSTTPFGGPPKTYPAGSLPGDRSRAASPVPGGPPPGGPYSSGAIGGGYQPQHGRASPNPVPFTGEHHQLAAPEGFVRPVNGSHPFSPFDIMKIQDMEKFWSKVPRMPPALATHDVFEEDWRRFMQDMALAWAGKLPVPDGPPQKRSGLIADLIELWNTSFFLIRGAELVLYKGRERRTGRHIGVIDKDLPYLDEADDYISSSDEEEPVNSDSDLDYGQGRHQNFYGNPQQQLAEVFEEGRHREEAKKQAKAERRRRRHERNRRRREKYRERKYSLYLTYVPTSVVGGPGRVGGHGVPGGYPPANSHGHSPAGPGGYSPAGPGGYSPAAPGGYSPAGGGYAGRY</sequence>
<feature type="compositionally biased region" description="Basic and acidic residues" evidence="1">
    <location>
        <begin position="47"/>
        <end position="101"/>
    </location>
</feature>
<feature type="region of interest" description="Disordered" evidence="1">
    <location>
        <begin position="47"/>
        <end position="128"/>
    </location>
</feature>
<dbReference type="AlphaFoldDB" id="A0A9P7KAG1"/>
<organism evidence="2 3">
    <name type="scientific">Asterophora parasitica</name>
    <dbReference type="NCBI Taxonomy" id="117018"/>
    <lineage>
        <taxon>Eukaryota</taxon>
        <taxon>Fungi</taxon>
        <taxon>Dikarya</taxon>
        <taxon>Basidiomycota</taxon>
        <taxon>Agaricomycotina</taxon>
        <taxon>Agaricomycetes</taxon>
        <taxon>Agaricomycetidae</taxon>
        <taxon>Agaricales</taxon>
        <taxon>Tricholomatineae</taxon>
        <taxon>Lyophyllaceae</taxon>
        <taxon>Asterophora</taxon>
    </lineage>
</organism>
<feature type="region of interest" description="Disordered" evidence="1">
    <location>
        <begin position="477"/>
        <end position="503"/>
    </location>
</feature>
<reference evidence="2" key="2">
    <citation type="submission" date="2021-10" db="EMBL/GenBank/DDBJ databases">
        <title>Phylogenomics reveals ancestral predisposition of the termite-cultivated fungus Termitomyces towards a domesticated lifestyle.</title>
        <authorList>
            <person name="Auxier B."/>
            <person name="Grum-Grzhimaylo A."/>
            <person name="Cardenas M.E."/>
            <person name="Lodge J.D."/>
            <person name="Laessoe T."/>
            <person name="Pedersen O."/>
            <person name="Smith M.E."/>
            <person name="Kuyper T.W."/>
            <person name="Franco-Molano E.A."/>
            <person name="Baroni T.J."/>
            <person name="Aanen D.K."/>
        </authorList>
    </citation>
    <scope>NUCLEOTIDE SEQUENCE</scope>
    <source>
        <strain evidence="2">AP01</strain>
        <tissue evidence="2">Mycelium</tissue>
    </source>
</reference>
<feature type="compositionally biased region" description="Basic and acidic residues" evidence="1">
    <location>
        <begin position="516"/>
        <end position="529"/>
    </location>
</feature>
<feature type="region of interest" description="Disordered" evidence="1">
    <location>
        <begin position="146"/>
        <end position="337"/>
    </location>
</feature>
<reference evidence="2" key="1">
    <citation type="submission" date="2020-07" db="EMBL/GenBank/DDBJ databases">
        <authorList>
            <person name="Nieuwenhuis M."/>
            <person name="Van De Peppel L.J.J."/>
        </authorList>
    </citation>
    <scope>NUCLEOTIDE SEQUENCE</scope>
    <source>
        <strain evidence="2">AP01</strain>
        <tissue evidence="2">Mycelium</tissue>
    </source>
</reference>
<feature type="region of interest" description="Disordered" evidence="1">
    <location>
        <begin position="516"/>
        <end position="545"/>
    </location>
</feature>
<feature type="compositionally biased region" description="Acidic residues" evidence="1">
    <location>
        <begin position="477"/>
        <end position="492"/>
    </location>
</feature>
<evidence type="ECO:0000256" key="1">
    <source>
        <dbReference type="SAM" id="MobiDB-lite"/>
    </source>
</evidence>
<feature type="compositionally biased region" description="Polar residues" evidence="1">
    <location>
        <begin position="266"/>
        <end position="283"/>
    </location>
</feature>
<feature type="compositionally biased region" description="Low complexity" evidence="1">
    <location>
        <begin position="148"/>
        <end position="170"/>
    </location>
</feature>
<dbReference type="InterPro" id="IPR028018">
    <property type="entry name" value="DUF4646"/>
</dbReference>
<evidence type="ECO:0000313" key="2">
    <source>
        <dbReference type="EMBL" id="KAG5644576.1"/>
    </source>
</evidence>
<protein>
    <submittedName>
        <fullName evidence="2">Uncharacterized protein</fullName>
    </submittedName>
</protein>
<feature type="compositionally biased region" description="Gly residues" evidence="1">
    <location>
        <begin position="590"/>
        <end position="601"/>
    </location>
</feature>
<feature type="compositionally biased region" description="Gly residues" evidence="1">
    <location>
        <begin position="611"/>
        <end position="621"/>
    </location>
</feature>
<comment type="caution">
    <text evidence="2">The sequence shown here is derived from an EMBL/GenBank/DDBJ whole genome shotgun (WGS) entry which is preliminary data.</text>
</comment>
<dbReference type="OrthoDB" id="3248421at2759"/>
<name>A0A9P7KAG1_9AGAR</name>